<dbReference type="OrthoDB" id="628330at2"/>
<reference evidence="1 2" key="1">
    <citation type="submission" date="2019-12" db="EMBL/GenBank/DDBJ databases">
        <title>The draft genomic sequence of strain Chitinophaga oryziterrae JCM 16595.</title>
        <authorList>
            <person name="Zhang X."/>
        </authorList>
    </citation>
    <scope>NUCLEOTIDE SEQUENCE [LARGE SCALE GENOMIC DNA]</scope>
    <source>
        <strain evidence="1 2">JCM 16595</strain>
    </source>
</reference>
<comment type="caution">
    <text evidence="1">The sequence shown here is derived from an EMBL/GenBank/DDBJ whole genome shotgun (WGS) entry which is preliminary data.</text>
</comment>
<sequence length="315" mass="35153">MKRFYILILLLCACKKPVEGYLGENIYYRNNPFNVPQGIATYSDPIESDGSTNPLYADLLQIRNKATGQIVDSLFSAVQNVPVYLSAVTFEDSTVALLSKKLGDSLVKPFNVNHTGGRLELTQATNYVEAGTYTIDVNVFNMRGSRTLKNACDIIINPATAFDLTYKAWSKSTLVGEVFTGMDASALVVDVQRVAGPNKIILKFVDKNGTPFSPAKGEIIKRGDRPTLSNWDPYFPEIKTDSGYIYEYPVAPEFPVFSQCFIGSSAWNNYICYYRVAGQFTDINMNINPVFTIKYLLQGTYTVTIHLSNVVRKQQ</sequence>
<organism evidence="1 2">
    <name type="scientific">Chitinophaga oryziterrae</name>
    <dbReference type="NCBI Taxonomy" id="1031224"/>
    <lineage>
        <taxon>Bacteria</taxon>
        <taxon>Pseudomonadati</taxon>
        <taxon>Bacteroidota</taxon>
        <taxon>Chitinophagia</taxon>
        <taxon>Chitinophagales</taxon>
        <taxon>Chitinophagaceae</taxon>
        <taxon>Chitinophaga</taxon>
    </lineage>
</organism>
<evidence type="ECO:0008006" key="3">
    <source>
        <dbReference type="Google" id="ProtNLM"/>
    </source>
</evidence>
<evidence type="ECO:0000313" key="2">
    <source>
        <dbReference type="Proteomes" id="UP000468388"/>
    </source>
</evidence>
<evidence type="ECO:0000313" key="1">
    <source>
        <dbReference type="EMBL" id="MVT41879.1"/>
    </source>
</evidence>
<dbReference type="RefSeq" id="WP_157300499.1">
    <property type="nucleotide sequence ID" value="NZ_BAAAZB010000006.1"/>
</dbReference>
<accession>A0A6N8JCA0</accession>
<gene>
    <name evidence="1" type="ORF">GO495_14915</name>
</gene>
<dbReference type="EMBL" id="WRXO01000003">
    <property type="protein sequence ID" value="MVT41879.1"/>
    <property type="molecule type" value="Genomic_DNA"/>
</dbReference>
<keyword evidence="2" id="KW-1185">Reference proteome</keyword>
<proteinExistence type="predicted"/>
<dbReference type="Proteomes" id="UP000468388">
    <property type="component" value="Unassembled WGS sequence"/>
</dbReference>
<protein>
    <recommendedName>
        <fullName evidence="3">DUF5007 domain-containing protein</fullName>
    </recommendedName>
</protein>
<dbReference type="AlphaFoldDB" id="A0A6N8JCA0"/>
<name>A0A6N8JCA0_9BACT</name>